<protein>
    <recommendedName>
        <fullName evidence="7">Solute carrier family 40 member</fullName>
    </recommendedName>
</protein>
<feature type="transmembrane region" description="Helical" evidence="7">
    <location>
        <begin position="346"/>
        <end position="367"/>
    </location>
</feature>
<feature type="transmembrane region" description="Helical" evidence="7">
    <location>
        <begin position="159"/>
        <end position="177"/>
    </location>
</feature>
<comment type="similarity">
    <text evidence="2 7">Belongs to the ferroportin (FP) (TC 2.A.100) family. SLC40A subfamily.</text>
</comment>
<feature type="region of interest" description="Disordered" evidence="8">
    <location>
        <begin position="492"/>
        <end position="516"/>
    </location>
</feature>
<gene>
    <name evidence="9" type="ORF">HRR80_009462</name>
</gene>
<evidence type="ECO:0000256" key="1">
    <source>
        <dbReference type="ARBA" id="ARBA00004141"/>
    </source>
</evidence>
<feature type="transmembrane region" description="Helical" evidence="7">
    <location>
        <begin position="44"/>
        <end position="62"/>
    </location>
</feature>
<dbReference type="EMBL" id="JAJGCB010000037">
    <property type="protein sequence ID" value="KAJ8986470.1"/>
    <property type="molecule type" value="Genomic_DNA"/>
</dbReference>
<keyword evidence="4 7" id="KW-0812">Transmembrane</keyword>
<comment type="subcellular location">
    <subcellularLocation>
        <location evidence="1 7">Membrane</location>
        <topology evidence="1 7">Multi-pass membrane protein</topology>
    </subcellularLocation>
</comment>
<name>A0AAN6EMP6_EXODE</name>
<dbReference type="PANTHER" id="PTHR11660:SF57">
    <property type="entry name" value="SOLUTE CARRIER FAMILY 40 MEMBER"/>
    <property type="match status" value="1"/>
</dbReference>
<feature type="compositionally biased region" description="Basic and acidic residues" evidence="8">
    <location>
        <begin position="214"/>
        <end position="228"/>
    </location>
</feature>
<dbReference type="GO" id="GO:0005381">
    <property type="term" value="F:iron ion transmembrane transporter activity"/>
    <property type="evidence" value="ECO:0007669"/>
    <property type="project" value="UniProtKB-UniRule"/>
</dbReference>
<keyword evidence="6 7" id="KW-0472">Membrane</keyword>
<feature type="transmembrane region" description="Helical" evidence="7">
    <location>
        <begin position="379"/>
        <end position="406"/>
    </location>
</feature>
<reference evidence="9" key="1">
    <citation type="submission" date="2023-01" db="EMBL/GenBank/DDBJ databases">
        <title>Exophiala dermititidis isolated from Cystic Fibrosis Patient.</title>
        <authorList>
            <person name="Kurbessoian T."/>
            <person name="Crocker A."/>
            <person name="Murante D."/>
            <person name="Hogan D.A."/>
            <person name="Stajich J.E."/>
        </authorList>
    </citation>
    <scope>NUCLEOTIDE SEQUENCE</scope>
    <source>
        <strain evidence="9">Ex8</strain>
    </source>
</reference>
<evidence type="ECO:0000256" key="7">
    <source>
        <dbReference type="RuleBase" id="RU365065"/>
    </source>
</evidence>
<feature type="transmembrane region" description="Helical" evidence="7">
    <location>
        <begin position="20"/>
        <end position="38"/>
    </location>
</feature>
<accession>A0AAN6EMP6</accession>
<feature type="region of interest" description="Disordered" evidence="8">
    <location>
        <begin position="214"/>
        <end position="253"/>
    </location>
</feature>
<dbReference type="AlphaFoldDB" id="A0AAN6EMP6"/>
<dbReference type="PANTHER" id="PTHR11660">
    <property type="entry name" value="SOLUTE CARRIER FAMILY 40 MEMBER"/>
    <property type="match status" value="1"/>
</dbReference>
<dbReference type="GO" id="GO:0016020">
    <property type="term" value="C:membrane"/>
    <property type="evidence" value="ECO:0007669"/>
    <property type="project" value="UniProtKB-SubCell"/>
</dbReference>
<evidence type="ECO:0000256" key="2">
    <source>
        <dbReference type="ARBA" id="ARBA00006279"/>
    </source>
</evidence>
<proteinExistence type="inferred from homology"/>
<evidence type="ECO:0000256" key="5">
    <source>
        <dbReference type="ARBA" id="ARBA00022989"/>
    </source>
</evidence>
<comment type="caution">
    <text evidence="7">Lacks conserved residue(s) required for the propagation of feature annotation.</text>
</comment>
<evidence type="ECO:0000256" key="8">
    <source>
        <dbReference type="SAM" id="MobiDB-lite"/>
    </source>
</evidence>
<evidence type="ECO:0000256" key="4">
    <source>
        <dbReference type="ARBA" id="ARBA00022692"/>
    </source>
</evidence>
<dbReference type="InterPro" id="IPR036259">
    <property type="entry name" value="MFS_trans_sf"/>
</dbReference>
<dbReference type="SUPFAM" id="SSF103473">
    <property type="entry name" value="MFS general substrate transporter"/>
    <property type="match status" value="1"/>
</dbReference>
<evidence type="ECO:0000313" key="9">
    <source>
        <dbReference type="EMBL" id="KAJ8986470.1"/>
    </source>
</evidence>
<comment type="caution">
    <text evidence="9">The sequence shown here is derived from an EMBL/GenBank/DDBJ whole genome shotgun (WGS) entry which is preliminary data.</text>
</comment>
<organism evidence="9 10">
    <name type="scientific">Exophiala dermatitidis</name>
    <name type="common">Black yeast-like fungus</name>
    <name type="synonym">Wangiella dermatitidis</name>
    <dbReference type="NCBI Taxonomy" id="5970"/>
    <lineage>
        <taxon>Eukaryota</taxon>
        <taxon>Fungi</taxon>
        <taxon>Dikarya</taxon>
        <taxon>Ascomycota</taxon>
        <taxon>Pezizomycotina</taxon>
        <taxon>Eurotiomycetes</taxon>
        <taxon>Chaetothyriomycetidae</taxon>
        <taxon>Chaetothyriales</taxon>
        <taxon>Herpotrichiellaceae</taxon>
        <taxon>Exophiala</taxon>
    </lineage>
</organism>
<dbReference type="Pfam" id="PF06963">
    <property type="entry name" value="FPN1"/>
    <property type="match status" value="1"/>
</dbReference>
<feature type="compositionally biased region" description="Low complexity" evidence="8">
    <location>
        <begin position="237"/>
        <end position="248"/>
    </location>
</feature>
<keyword evidence="5 7" id="KW-1133">Transmembrane helix</keyword>
<dbReference type="InterPro" id="IPR009716">
    <property type="entry name" value="Ferroportin-1"/>
</dbReference>
<evidence type="ECO:0000256" key="3">
    <source>
        <dbReference type="ARBA" id="ARBA00022448"/>
    </source>
</evidence>
<keyword evidence="3 7" id="KW-0813">Transport</keyword>
<evidence type="ECO:0000313" key="10">
    <source>
        <dbReference type="Proteomes" id="UP001161757"/>
    </source>
</evidence>
<keyword evidence="7" id="KW-0406">Ion transport</keyword>
<comment type="function">
    <text evidence="7">May be involved in iron transport and iron homeostasis.</text>
</comment>
<feature type="transmembrane region" description="Helical" evidence="7">
    <location>
        <begin position="74"/>
        <end position="97"/>
    </location>
</feature>
<evidence type="ECO:0000256" key="6">
    <source>
        <dbReference type="ARBA" id="ARBA00023136"/>
    </source>
</evidence>
<sequence length="516" mass="56750">MASKTHLTTSLYTSHFLSMWNARGFEFGAILFLATVYPGTLLPMSIYALLRALAAIALSPTLGHMIDSSDRLWIIRLSIVSQRLGVAMSCLIFALLFRHKADLSPIFVTALLGLLVVLACIEKLGSITNTVSVERDWVVVIAGADEAFLQALNAQMRRIDLFCKLVAPLAIALLHGWSPVIAVWATLITNVLSVGAEYFLIARVFHKVPALGDRADDRSRSRSTHTEPDDSNSIEMQQEQEQEQQQQQHITQTPSSSVITKYLLPIITPLRIYMSQPAFLPSLALSGLYLTVLSFSGQMTTFLLAIPDPKITSTMVGILRTISTISEISSTFVAPRAMDKIGPVRAGIWFLSWQTLCSSIAVGLLWMTTASSGLGSNRIILPLFITGVILSRFGLWSFDLCAQLIIQESILPAYRGSFSAVEMSLQNLFELCAFATTIAWPRPDQFRYPALVSLAALYLSAGLYAKFVRDRRGHLLHMPACLKGGERHRGHGHGGHGYHALPMDMDTRSRGGSLSQ</sequence>
<feature type="transmembrane region" description="Helical" evidence="7">
    <location>
        <begin position="103"/>
        <end position="121"/>
    </location>
</feature>
<feature type="transmembrane region" description="Helical" evidence="7">
    <location>
        <begin position="278"/>
        <end position="295"/>
    </location>
</feature>
<dbReference type="Proteomes" id="UP001161757">
    <property type="component" value="Unassembled WGS sequence"/>
</dbReference>